<dbReference type="Gene3D" id="3.30.70.330">
    <property type="match status" value="1"/>
</dbReference>
<dbReference type="GO" id="GO:0003729">
    <property type="term" value="F:mRNA binding"/>
    <property type="evidence" value="ECO:0007669"/>
    <property type="project" value="TreeGrafter"/>
</dbReference>
<dbReference type="AlphaFoldDB" id="A0A060SX74"/>
<dbReference type="GO" id="GO:0071014">
    <property type="term" value="C:post-mRNA release spliceosomal complex"/>
    <property type="evidence" value="ECO:0007669"/>
    <property type="project" value="UniProtKB-ARBA"/>
</dbReference>
<feature type="compositionally biased region" description="Low complexity" evidence="8">
    <location>
        <begin position="439"/>
        <end position="458"/>
    </location>
</feature>
<evidence type="ECO:0000256" key="8">
    <source>
        <dbReference type="SAM" id="MobiDB-lite"/>
    </source>
</evidence>
<feature type="region of interest" description="Disordered" evidence="8">
    <location>
        <begin position="1"/>
        <end position="267"/>
    </location>
</feature>
<dbReference type="Pfam" id="PF00076">
    <property type="entry name" value="RRM_1"/>
    <property type="match status" value="1"/>
</dbReference>
<keyword evidence="2" id="KW-0963">Cytoplasm</keyword>
<dbReference type="EMBL" id="HG937691">
    <property type="protein sequence ID" value="CDP33124.1"/>
    <property type="molecule type" value="Genomic_DNA"/>
</dbReference>
<evidence type="ECO:0000259" key="9">
    <source>
        <dbReference type="PROSITE" id="PS50102"/>
    </source>
</evidence>
<protein>
    <submittedName>
        <fullName evidence="10">ARAD1A02266p</fullName>
    </submittedName>
</protein>
<dbReference type="GO" id="GO:0005737">
    <property type="term" value="C:cytoplasm"/>
    <property type="evidence" value="ECO:0007669"/>
    <property type="project" value="UniProtKB-SubCell"/>
</dbReference>
<keyword evidence="3" id="KW-0597">Phosphoprotein</keyword>
<feature type="region of interest" description="Disordered" evidence="8">
    <location>
        <begin position="742"/>
        <end position="796"/>
    </location>
</feature>
<dbReference type="InterPro" id="IPR036867">
    <property type="entry name" value="R3H_dom_sf"/>
</dbReference>
<feature type="compositionally biased region" description="Low complexity" evidence="8">
    <location>
        <begin position="1"/>
        <end position="13"/>
    </location>
</feature>
<dbReference type="Gene3D" id="3.30.1370.50">
    <property type="entry name" value="R3H-like domain"/>
    <property type="match status" value="1"/>
</dbReference>
<feature type="region of interest" description="Disordered" evidence="8">
    <location>
        <begin position="363"/>
        <end position="465"/>
    </location>
</feature>
<dbReference type="InterPro" id="IPR050374">
    <property type="entry name" value="RRT5_SRSF_SR"/>
</dbReference>
<feature type="compositionally biased region" description="Basic and acidic residues" evidence="8">
    <location>
        <begin position="363"/>
        <end position="379"/>
    </location>
</feature>
<feature type="compositionally biased region" description="Polar residues" evidence="8">
    <location>
        <begin position="87"/>
        <end position="110"/>
    </location>
</feature>
<evidence type="ECO:0000313" key="10">
    <source>
        <dbReference type="EMBL" id="CDP33124.1"/>
    </source>
</evidence>
<dbReference type="PROSITE" id="PS50102">
    <property type="entry name" value="RRM"/>
    <property type="match status" value="1"/>
</dbReference>
<dbReference type="SUPFAM" id="SSF54928">
    <property type="entry name" value="RNA-binding domain, RBD"/>
    <property type="match status" value="1"/>
</dbReference>
<feature type="compositionally biased region" description="Low complexity" evidence="8">
    <location>
        <begin position="776"/>
        <end position="789"/>
    </location>
</feature>
<feature type="compositionally biased region" description="Pro residues" evidence="8">
    <location>
        <begin position="564"/>
        <end position="577"/>
    </location>
</feature>
<feature type="compositionally biased region" description="Low complexity" evidence="8">
    <location>
        <begin position="208"/>
        <end position="227"/>
    </location>
</feature>
<reference evidence="10" key="1">
    <citation type="submission" date="2014-02" db="EMBL/GenBank/DDBJ databases">
        <authorList>
            <person name="Genoscope - CEA"/>
        </authorList>
    </citation>
    <scope>NUCLEOTIDE SEQUENCE</scope>
    <source>
        <strain evidence="10">LS3</strain>
    </source>
</reference>
<sequence>MTESTSSAAASSPPTSPSNVKSSPAAPLPKQNPWAHPIGSSSAPGQGSSRRSQSRHFDAFAQPQQQQPQQPQQQHHHYSYFDDASWSPATKPTSAATSPSLLAQKPVSNQASQAPSFAAVAAGSTSSSSAPSAPTSGPASTSSTASTAGGPVPAAVPSVNPWFGSHQSQQQQRSVSSSGVMSSSSRQASTSSIESRQQVPAMEKKQSSRTPSVSSTASIGTGSVPAPGGSGSGGATTPSSVPGAPVGAGGSISAPSSTGTPTAPALVNGDEELIPTAIVIKNIPFAIKKEQLLDVMTSLGLPLPYAFNYHFDNGVFRGLAFANFTTPEETAAVISNLNGREIGGRKLRVEYKKMLPLAERERIEREKRERRGQLEEQHRGPQVNGASKSHGGSSGSGSGGHSQQHQQHQHPQHQQQQQQHGNHHGHHNHNHSGHGGPGPNQHHPNGGNGPLPNNHSGGAPAKVDLNDPETLEFYSQLLLFRDDRNRTEFYFPASLSHHQRRIVMLLCNQLGLVFIGQDKTSGGYIVTKPTSLPGIGSMNAASPGAPPLALGPTSSGPSGAGGAQPPPPPPMGVPPPGLFDGSGGYGAHLYQPQPQHADGTMFPGSGAAGHGHAPPPTLRGTKSFADMRGSVMSYPYISAPGTPSGSPFYPSQTPPPGVSQHGASGLGSSSALSQQRTFSSSASSAATTQPQHHLHQHSQFLHVFDQAPSAYSSTNSSSGAGNPMTSLSDSFSSIMSLGGTPLSRVPSVLASSNNQVSTSPTASITSLTDPHGSAGVIGSNKGSSSGGVVDVKHDDD</sequence>
<comment type="subcellular location">
    <subcellularLocation>
        <location evidence="1">Cytoplasm</location>
    </subcellularLocation>
</comment>
<dbReference type="CDD" id="cd12253">
    <property type="entry name" value="RRM_PIN4_like"/>
    <property type="match status" value="1"/>
</dbReference>
<proteinExistence type="predicted"/>
<feature type="region of interest" description="Disordered" evidence="8">
    <location>
        <begin position="543"/>
        <end position="623"/>
    </location>
</feature>
<evidence type="ECO:0000256" key="6">
    <source>
        <dbReference type="ARBA" id="ARBA00062407"/>
    </source>
</evidence>
<dbReference type="SMART" id="SM00360">
    <property type="entry name" value="RRM"/>
    <property type="match status" value="1"/>
</dbReference>
<name>A0A060SX74_BLAAD</name>
<feature type="compositionally biased region" description="Low complexity" evidence="8">
    <location>
        <begin position="543"/>
        <end position="557"/>
    </location>
</feature>
<feature type="compositionally biased region" description="Low complexity" evidence="8">
    <location>
        <begin position="62"/>
        <end position="73"/>
    </location>
</feature>
<feature type="compositionally biased region" description="Low complexity" evidence="8">
    <location>
        <begin position="164"/>
        <end position="195"/>
    </location>
</feature>
<feature type="domain" description="RRM" evidence="9">
    <location>
        <begin position="276"/>
        <end position="354"/>
    </location>
</feature>
<feature type="compositionally biased region" description="Basic residues" evidence="8">
    <location>
        <begin position="421"/>
        <end position="432"/>
    </location>
</feature>
<dbReference type="InterPro" id="IPR012677">
    <property type="entry name" value="Nucleotide-bd_a/b_plait_sf"/>
</dbReference>
<dbReference type="InterPro" id="IPR034186">
    <property type="entry name" value="PIN4-like_RRM"/>
</dbReference>
<evidence type="ECO:0000256" key="7">
    <source>
        <dbReference type="PROSITE-ProRule" id="PRU00176"/>
    </source>
</evidence>
<reference evidence="10" key="2">
    <citation type="submission" date="2014-06" db="EMBL/GenBank/DDBJ databases">
        <title>The complete genome of Blastobotrys (Arxula) adeninivorans LS3 - a yeast of biotechnological interest.</title>
        <authorList>
            <person name="Kunze G."/>
            <person name="Gaillardin C."/>
            <person name="Czernicka M."/>
            <person name="Durrens P."/>
            <person name="Martin T."/>
            <person name="Boer E."/>
            <person name="Gabaldon T."/>
            <person name="Cruz J."/>
            <person name="Talla E."/>
            <person name="Marck C."/>
            <person name="Goffeau A."/>
            <person name="Barbe V."/>
            <person name="Baret P."/>
            <person name="Baronian K."/>
            <person name="Beier S."/>
            <person name="Bleykasten C."/>
            <person name="Bode R."/>
            <person name="Casaregola S."/>
            <person name="Despons L."/>
            <person name="Fairhead C."/>
            <person name="Giersberg M."/>
            <person name="Gierski P."/>
            <person name="Hahnel U."/>
            <person name="Hartmann A."/>
            <person name="Jankowska D."/>
            <person name="Jubin C."/>
            <person name="Jung P."/>
            <person name="Lafontaine I."/>
            <person name="Leh-Louis V."/>
            <person name="Lemaire M."/>
            <person name="Marcet-Houben M."/>
            <person name="Mascher M."/>
            <person name="Morel G."/>
            <person name="Richard G.-F."/>
            <person name="Riechen J."/>
            <person name="Sacerdot C."/>
            <person name="Sarkar A."/>
            <person name="Savel G."/>
            <person name="Schacherer J."/>
            <person name="Sherman D."/>
            <person name="Straub M.-L."/>
            <person name="Stein N."/>
            <person name="Thierry A."/>
            <person name="Trautwein-Schult A."/>
            <person name="Westhof E."/>
            <person name="Worch S."/>
            <person name="Dujon B."/>
            <person name="Souciet J.-L."/>
            <person name="Wincker P."/>
            <person name="Scholz U."/>
            <person name="Neuveglise N."/>
        </authorList>
    </citation>
    <scope>NUCLEOTIDE SEQUENCE</scope>
    <source>
        <strain evidence="10">LS3</strain>
    </source>
</reference>
<evidence type="ECO:0000256" key="3">
    <source>
        <dbReference type="ARBA" id="ARBA00022553"/>
    </source>
</evidence>
<dbReference type="InterPro" id="IPR000504">
    <property type="entry name" value="RRM_dom"/>
</dbReference>
<feature type="compositionally biased region" description="Low complexity" evidence="8">
    <location>
        <begin position="659"/>
        <end position="696"/>
    </location>
</feature>
<accession>A0A060SX74</accession>
<evidence type="ECO:0000256" key="5">
    <source>
        <dbReference type="ARBA" id="ARBA00055199"/>
    </source>
</evidence>
<feature type="compositionally biased region" description="Low complexity" evidence="8">
    <location>
        <begin position="39"/>
        <end position="51"/>
    </location>
</feature>
<feature type="compositionally biased region" description="Polar residues" evidence="8">
    <location>
        <begin position="749"/>
        <end position="768"/>
    </location>
</feature>
<evidence type="ECO:0000256" key="4">
    <source>
        <dbReference type="ARBA" id="ARBA00022884"/>
    </source>
</evidence>
<dbReference type="PANTHER" id="PTHR23003:SF17">
    <property type="entry name" value="RNA-BINDING PROTEIN PIN4"/>
    <property type="match status" value="1"/>
</dbReference>
<dbReference type="InterPro" id="IPR035979">
    <property type="entry name" value="RBD_domain_sf"/>
</dbReference>
<evidence type="ECO:0000256" key="2">
    <source>
        <dbReference type="ARBA" id="ARBA00022490"/>
    </source>
</evidence>
<evidence type="ECO:0000256" key="1">
    <source>
        <dbReference type="ARBA" id="ARBA00004496"/>
    </source>
</evidence>
<feature type="compositionally biased region" description="Low complexity" evidence="8">
    <location>
        <begin position="111"/>
        <end position="152"/>
    </location>
</feature>
<dbReference type="PANTHER" id="PTHR23003">
    <property type="entry name" value="RNA RECOGNITION MOTIF RRM DOMAIN CONTAINING PROTEIN"/>
    <property type="match status" value="1"/>
</dbReference>
<comment type="subunit">
    <text evidence="6">Interacts with csx1.</text>
</comment>
<organism evidence="10">
    <name type="scientific">Blastobotrys adeninivorans</name>
    <name type="common">Yeast</name>
    <name type="synonym">Arxula adeninivorans</name>
    <dbReference type="NCBI Taxonomy" id="409370"/>
    <lineage>
        <taxon>Eukaryota</taxon>
        <taxon>Fungi</taxon>
        <taxon>Dikarya</taxon>
        <taxon>Ascomycota</taxon>
        <taxon>Saccharomycotina</taxon>
        <taxon>Dipodascomycetes</taxon>
        <taxon>Dipodascales</taxon>
        <taxon>Trichomonascaceae</taxon>
        <taxon>Blastobotrys</taxon>
    </lineage>
</organism>
<feature type="region of interest" description="Disordered" evidence="8">
    <location>
        <begin position="645"/>
        <end position="696"/>
    </location>
</feature>
<gene>
    <name evidence="10" type="ORF">GNLVRS02_ARAD1A02266g</name>
</gene>
<comment type="function">
    <text evidence="5">Regulates global gene expression after oxidative stress. Interacts and stabilizes mRNAs and may regulate their transition between different cytoplasmic components after oxidative stress.</text>
</comment>
<keyword evidence="4 7" id="KW-0694">RNA-binding</keyword>
<dbReference type="FunFam" id="3.30.70.330:FF:000183">
    <property type="entry name" value="R3H domain containing protein"/>
    <property type="match status" value="1"/>
</dbReference>